<evidence type="ECO:0000313" key="4">
    <source>
        <dbReference type="EMBL" id="KAE8075766.1"/>
    </source>
</evidence>
<evidence type="ECO:0000256" key="1">
    <source>
        <dbReference type="ARBA" id="ARBA00010820"/>
    </source>
</evidence>
<reference evidence="4 5" key="1">
    <citation type="submission" date="2019-06" db="EMBL/GenBank/DDBJ databases">
        <title>A chromosomal-level reference genome of Carpinus fangiana (Coryloideae, Betulaceae).</title>
        <authorList>
            <person name="Yang X."/>
            <person name="Wang Z."/>
            <person name="Zhang L."/>
            <person name="Hao G."/>
            <person name="Liu J."/>
            <person name="Yang Y."/>
        </authorList>
    </citation>
    <scope>NUCLEOTIDE SEQUENCE [LARGE SCALE GENOMIC DNA]</scope>
    <source>
        <strain evidence="4">Cfa_2016G</strain>
        <tissue evidence="4">Leaf</tissue>
    </source>
</reference>
<sequence length="170" mass="18739">MAHGPLKPTKANNNAPITVSGSSKRAAESDTDKAKVSKKRKVISSSSTTATNGDDEDPKKVSGPGTGAIPRLWGEEDELTVLKGMTEYGSKTGSDPYSDMGVFHEFIKKSLRVEVSKSQLMDKIRRMKKKYQTNFNKGGHNMVLKPHERKSFELSKKIHGSHTYDSKAQN</sequence>
<proteinExistence type="inferred from homology"/>
<gene>
    <name evidence="4" type="ORF">FH972_014454</name>
</gene>
<comment type="similarity">
    <text evidence="1">Belongs to the GeBP family.</text>
</comment>
<feature type="domain" description="Glabrous enhancer-binding protein-like DBD" evidence="3">
    <location>
        <begin position="70"/>
        <end position="160"/>
    </location>
</feature>
<dbReference type="GO" id="GO:0006355">
    <property type="term" value="P:regulation of DNA-templated transcription"/>
    <property type="evidence" value="ECO:0007669"/>
    <property type="project" value="InterPro"/>
</dbReference>
<protein>
    <recommendedName>
        <fullName evidence="3">Glabrous enhancer-binding protein-like DBD domain-containing protein</fullName>
    </recommendedName>
</protein>
<dbReference type="InterPro" id="IPR053932">
    <property type="entry name" value="GeBP-like_DBD"/>
</dbReference>
<dbReference type="PANTHER" id="PTHR31662">
    <property type="entry name" value="BNAANNG10740D PROTEIN-RELATED"/>
    <property type="match status" value="1"/>
</dbReference>
<dbReference type="GO" id="GO:0005634">
    <property type="term" value="C:nucleus"/>
    <property type="evidence" value="ECO:0007669"/>
    <property type="project" value="TreeGrafter"/>
</dbReference>
<dbReference type="PANTHER" id="PTHR31662:SF98">
    <property type="entry name" value="STOREKEEPER PROTEIN-LIKE"/>
    <property type="match status" value="1"/>
</dbReference>
<feature type="compositionally biased region" description="Basic and acidic residues" evidence="2">
    <location>
        <begin position="25"/>
        <end position="35"/>
    </location>
</feature>
<name>A0A5N6RBN6_9ROSI</name>
<accession>A0A5N6RBN6</accession>
<evidence type="ECO:0000259" key="3">
    <source>
        <dbReference type="Pfam" id="PF04504"/>
    </source>
</evidence>
<dbReference type="OrthoDB" id="661680at2759"/>
<organism evidence="4 5">
    <name type="scientific">Carpinus fangiana</name>
    <dbReference type="NCBI Taxonomy" id="176857"/>
    <lineage>
        <taxon>Eukaryota</taxon>
        <taxon>Viridiplantae</taxon>
        <taxon>Streptophyta</taxon>
        <taxon>Embryophyta</taxon>
        <taxon>Tracheophyta</taxon>
        <taxon>Spermatophyta</taxon>
        <taxon>Magnoliopsida</taxon>
        <taxon>eudicotyledons</taxon>
        <taxon>Gunneridae</taxon>
        <taxon>Pentapetalae</taxon>
        <taxon>rosids</taxon>
        <taxon>fabids</taxon>
        <taxon>Fagales</taxon>
        <taxon>Betulaceae</taxon>
        <taxon>Carpinus</taxon>
    </lineage>
</organism>
<dbReference type="AlphaFoldDB" id="A0A5N6RBN6"/>
<dbReference type="InterPro" id="IPR007592">
    <property type="entry name" value="GEBP"/>
</dbReference>
<feature type="region of interest" description="Disordered" evidence="2">
    <location>
        <begin position="1"/>
        <end position="74"/>
    </location>
</feature>
<dbReference type="Pfam" id="PF04504">
    <property type="entry name" value="GeBP-like_DBD"/>
    <property type="match status" value="1"/>
</dbReference>
<keyword evidence="5" id="KW-1185">Reference proteome</keyword>
<feature type="compositionally biased region" description="Polar residues" evidence="2">
    <location>
        <begin position="10"/>
        <end position="23"/>
    </location>
</feature>
<dbReference type="EMBL" id="CM017326">
    <property type="protein sequence ID" value="KAE8075766.1"/>
    <property type="molecule type" value="Genomic_DNA"/>
</dbReference>
<evidence type="ECO:0000256" key="2">
    <source>
        <dbReference type="SAM" id="MobiDB-lite"/>
    </source>
</evidence>
<dbReference type="Proteomes" id="UP000327013">
    <property type="component" value="Chromosome 6"/>
</dbReference>
<evidence type="ECO:0000313" key="5">
    <source>
        <dbReference type="Proteomes" id="UP000327013"/>
    </source>
</evidence>